<dbReference type="EMBL" id="JAAHBV010000019">
    <property type="protein sequence ID" value="NER58988.1"/>
    <property type="molecule type" value="Genomic_DNA"/>
</dbReference>
<dbReference type="InterPro" id="IPR022346">
    <property type="entry name" value="T2SS_GspH"/>
</dbReference>
<evidence type="ECO:0000313" key="14">
    <source>
        <dbReference type="Proteomes" id="UP000480410"/>
    </source>
</evidence>
<evidence type="ECO:0000256" key="10">
    <source>
        <dbReference type="ARBA" id="ARBA00030775"/>
    </source>
</evidence>
<keyword evidence="15" id="KW-1185">Reference proteome</keyword>
<protein>
    <recommendedName>
        <fullName evidence="2">Type II secretion system protein H</fullName>
    </recommendedName>
    <alternativeName>
        <fullName evidence="10">General secretion pathway protein H</fullName>
    </alternativeName>
</protein>
<evidence type="ECO:0000256" key="9">
    <source>
        <dbReference type="ARBA" id="ARBA00025772"/>
    </source>
</evidence>
<proteinExistence type="inferred from homology"/>
<accession>A0A6M0CN73</accession>
<dbReference type="GO" id="GO:0005886">
    <property type="term" value="C:plasma membrane"/>
    <property type="evidence" value="ECO:0007669"/>
    <property type="project" value="UniProtKB-SubCell"/>
</dbReference>
<gene>
    <name evidence="12" type="ORF">G3435_01325</name>
    <name evidence="13" type="ORF">G3436_13145</name>
</gene>
<sequence length="145" mass="15501">MRQSGFTLLEMLAVLVVISIAFTLLASGVSRGLASARERQATAELIQSLRQARSLAVFEGRPVALQVDLRTRCYHLEQRPPRCLEQGTELRLETAAGVAGEGAAFAFYPDGSSSGGNLQLSSAARHTRIDVGWLTGSVSLAQGTR</sequence>
<keyword evidence="4" id="KW-0488">Methylation</keyword>
<organism evidence="13 15">
    <name type="scientific">Pseudomonas brassicae</name>
    <dbReference type="NCBI Taxonomy" id="2708063"/>
    <lineage>
        <taxon>Bacteria</taxon>
        <taxon>Pseudomonadati</taxon>
        <taxon>Pseudomonadota</taxon>
        <taxon>Gammaproteobacteria</taxon>
        <taxon>Pseudomonadales</taxon>
        <taxon>Pseudomonadaceae</taxon>
        <taxon>Pseudomonas</taxon>
    </lineage>
</organism>
<dbReference type="NCBIfam" id="TIGR02532">
    <property type="entry name" value="IV_pilin_GFxxxE"/>
    <property type="match status" value="1"/>
</dbReference>
<feature type="domain" description="General secretion pathway GspH" evidence="11">
    <location>
        <begin position="41"/>
        <end position="133"/>
    </location>
</feature>
<evidence type="ECO:0000256" key="4">
    <source>
        <dbReference type="ARBA" id="ARBA00022481"/>
    </source>
</evidence>
<evidence type="ECO:0000256" key="8">
    <source>
        <dbReference type="ARBA" id="ARBA00023136"/>
    </source>
</evidence>
<keyword evidence="7" id="KW-1133">Transmembrane helix</keyword>
<evidence type="ECO:0000256" key="1">
    <source>
        <dbReference type="ARBA" id="ARBA00004377"/>
    </source>
</evidence>
<keyword evidence="5" id="KW-0997">Cell inner membrane</keyword>
<evidence type="ECO:0000256" key="7">
    <source>
        <dbReference type="ARBA" id="ARBA00022989"/>
    </source>
</evidence>
<comment type="similarity">
    <text evidence="9">Belongs to the GSP H family.</text>
</comment>
<evidence type="ECO:0000256" key="3">
    <source>
        <dbReference type="ARBA" id="ARBA00022475"/>
    </source>
</evidence>
<keyword evidence="3" id="KW-1003">Cell membrane</keyword>
<dbReference type="EMBL" id="JAAHBU010000163">
    <property type="protein sequence ID" value="NER64650.1"/>
    <property type="molecule type" value="Genomic_DNA"/>
</dbReference>
<name>A0A6B3NWP4_9PSED</name>
<dbReference type="InterPro" id="IPR045584">
    <property type="entry name" value="Pilin-like"/>
</dbReference>
<dbReference type="RefSeq" id="WP_163945575.1">
    <property type="nucleotide sequence ID" value="NZ_JAAHBU010000163.1"/>
</dbReference>
<dbReference type="InterPro" id="IPR012902">
    <property type="entry name" value="N_methyl_site"/>
</dbReference>
<dbReference type="Pfam" id="PF12019">
    <property type="entry name" value="GspH"/>
    <property type="match status" value="1"/>
</dbReference>
<keyword evidence="8" id="KW-0472">Membrane</keyword>
<dbReference type="Proteomes" id="UP000482634">
    <property type="component" value="Unassembled WGS sequence"/>
</dbReference>
<evidence type="ECO:0000313" key="13">
    <source>
        <dbReference type="EMBL" id="NER64650.1"/>
    </source>
</evidence>
<comment type="caution">
    <text evidence="13">The sequence shown here is derived from an EMBL/GenBank/DDBJ whole genome shotgun (WGS) entry which is preliminary data.</text>
</comment>
<dbReference type="SUPFAM" id="SSF54523">
    <property type="entry name" value="Pili subunits"/>
    <property type="match status" value="1"/>
</dbReference>
<dbReference type="Proteomes" id="UP000480410">
    <property type="component" value="Unassembled WGS sequence"/>
</dbReference>
<evidence type="ECO:0000313" key="12">
    <source>
        <dbReference type="EMBL" id="NER58988.1"/>
    </source>
</evidence>
<reference evidence="14 15" key="1">
    <citation type="submission" date="2020-02" db="EMBL/GenBank/DDBJ databases">
        <title>Broccoli isolated Pseudomonas sp.</title>
        <authorList>
            <person name="Fujikawa T."/>
            <person name="Sawada H."/>
        </authorList>
    </citation>
    <scope>NUCLEOTIDE SEQUENCE [LARGE SCALE GENOMIC DNA]</scope>
    <source>
        <strain evidence="13 15">MAFF212427</strain>
        <strain evidence="12 14">MAFF212428</strain>
    </source>
</reference>
<evidence type="ECO:0000256" key="5">
    <source>
        <dbReference type="ARBA" id="ARBA00022519"/>
    </source>
</evidence>
<dbReference type="Pfam" id="PF07963">
    <property type="entry name" value="N_methyl"/>
    <property type="match status" value="1"/>
</dbReference>
<keyword evidence="6" id="KW-0812">Transmembrane</keyword>
<accession>A0A6B3NWP4</accession>
<comment type="subcellular location">
    <subcellularLocation>
        <location evidence="1">Cell inner membrane</location>
        <topology evidence="1">Single-pass membrane protein</topology>
    </subcellularLocation>
</comment>
<dbReference type="GO" id="GO:0015627">
    <property type="term" value="C:type II protein secretion system complex"/>
    <property type="evidence" value="ECO:0007669"/>
    <property type="project" value="InterPro"/>
</dbReference>
<evidence type="ECO:0000313" key="15">
    <source>
        <dbReference type="Proteomes" id="UP000482634"/>
    </source>
</evidence>
<evidence type="ECO:0000259" key="11">
    <source>
        <dbReference type="Pfam" id="PF12019"/>
    </source>
</evidence>
<dbReference type="GO" id="GO:0015628">
    <property type="term" value="P:protein secretion by the type II secretion system"/>
    <property type="evidence" value="ECO:0007669"/>
    <property type="project" value="InterPro"/>
</dbReference>
<dbReference type="AlphaFoldDB" id="A0A6B3NWP4"/>
<evidence type="ECO:0000256" key="2">
    <source>
        <dbReference type="ARBA" id="ARBA00021549"/>
    </source>
</evidence>
<evidence type="ECO:0000256" key="6">
    <source>
        <dbReference type="ARBA" id="ARBA00022692"/>
    </source>
</evidence>